<dbReference type="Proteomes" id="UP001500218">
    <property type="component" value="Unassembled WGS sequence"/>
</dbReference>
<dbReference type="EMBL" id="BAAALT010000083">
    <property type="protein sequence ID" value="GAA1806525.1"/>
    <property type="molecule type" value="Genomic_DNA"/>
</dbReference>
<reference evidence="1 2" key="1">
    <citation type="journal article" date="2019" name="Int. J. Syst. Evol. Microbiol.">
        <title>The Global Catalogue of Microorganisms (GCM) 10K type strain sequencing project: providing services to taxonomists for standard genome sequencing and annotation.</title>
        <authorList>
            <consortium name="The Broad Institute Genomics Platform"/>
            <consortium name="The Broad Institute Genome Sequencing Center for Infectious Disease"/>
            <person name="Wu L."/>
            <person name="Ma J."/>
        </authorList>
    </citation>
    <scope>NUCLEOTIDE SEQUENCE [LARGE SCALE GENOMIC DNA]</scope>
    <source>
        <strain evidence="1 2">JCM 13250</strain>
    </source>
</reference>
<gene>
    <name evidence="1" type="ORF">GCM10009682_30550</name>
</gene>
<accession>A0ABN2M3F9</accession>
<organism evidence="1 2">
    <name type="scientific">Luedemannella flava</name>
    <dbReference type="NCBI Taxonomy" id="349316"/>
    <lineage>
        <taxon>Bacteria</taxon>
        <taxon>Bacillati</taxon>
        <taxon>Actinomycetota</taxon>
        <taxon>Actinomycetes</taxon>
        <taxon>Micromonosporales</taxon>
        <taxon>Micromonosporaceae</taxon>
        <taxon>Luedemannella</taxon>
    </lineage>
</organism>
<protein>
    <submittedName>
        <fullName evidence="1">Uncharacterized protein</fullName>
    </submittedName>
</protein>
<comment type="caution">
    <text evidence="1">The sequence shown here is derived from an EMBL/GenBank/DDBJ whole genome shotgun (WGS) entry which is preliminary data.</text>
</comment>
<name>A0ABN2M3F9_9ACTN</name>
<evidence type="ECO:0000313" key="2">
    <source>
        <dbReference type="Proteomes" id="UP001500218"/>
    </source>
</evidence>
<evidence type="ECO:0000313" key="1">
    <source>
        <dbReference type="EMBL" id="GAA1806525.1"/>
    </source>
</evidence>
<keyword evidence="2" id="KW-1185">Reference proteome</keyword>
<sequence length="129" mass="13932">MNTGCPGGATADTGRRRLIRVAADIWTFTHVTPPCSARATVQTSARQEGGRWHRSLAITRADVGTEHADFRVFRPKIAGLNPAFAATYPTCAGRLNVPPVGGRDMAIYVRNAGGGFRTEVAIRRRGRRG</sequence>
<proteinExistence type="predicted"/>